<dbReference type="Proteomes" id="UP000000663">
    <property type="component" value="Chromosome"/>
</dbReference>
<organism evidence="2 3">
    <name type="scientific">Methanocella arvoryzae (strain DSM 22066 / NBRC 105507 / MRE50)</name>
    <dbReference type="NCBI Taxonomy" id="351160"/>
    <lineage>
        <taxon>Archaea</taxon>
        <taxon>Methanobacteriati</taxon>
        <taxon>Methanobacteriota</taxon>
        <taxon>Stenosarchaea group</taxon>
        <taxon>Methanomicrobia</taxon>
        <taxon>Methanocellales</taxon>
        <taxon>Methanocellaceae</taxon>
        <taxon>Methanocella</taxon>
    </lineage>
</organism>
<dbReference type="RefSeq" id="WP_012035424.1">
    <property type="nucleotide sequence ID" value="NC_009464.1"/>
</dbReference>
<dbReference type="InterPro" id="IPR017896">
    <property type="entry name" value="4Fe4S_Fe-S-bd"/>
</dbReference>
<accession>Q0W393</accession>
<evidence type="ECO:0000313" key="3">
    <source>
        <dbReference type="Proteomes" id="UP000000663"/>
    </source>
</evidence>
<dbReference type="EMBL" id="AM114193">
    <property type="protein sequence ID" value="CAJ37150.1"/>
    <property type="molecule type" value="Genomic_DNA"/>
</dbReference>
<reference evidence="2 3" key="1">
    <citation type="journal article" date="2006" name="Science">
        <title>Genome of rice cluster I archaea -- the key methane producers in the rice rhizosphere.</title>
        <authorList>
            <person name="Erkel C."/>
            <person name="Kube M."/>
            <person name="Reinhardt R."/>
            <person name="Liesack W."/>
        </authorList>
    </citation>
    <scope>NUCLEOTIDE SEQUENCE [LARGE SCALE GENOMIC DNA]</scope>
    <source>
        <strain evidence="3">DSM 22066 / NBRC 105507 / MRE50</strain>
    </source>
</reference>
<dbReference type="SUPFAM" id="SSF54862">
    <property type="entry name" value="4Fe-4S ferredoxins"/>
    <property type="match status" value="1"/>
</dbReference>
<dbReference type="eggNOG" id="arCOG02189">
    <property type="taxonomic scope" value="Archaea"/>
</dbReference>
<dbReference type="AlphaFoldDB" id="Q0W393"/>
<name>Q0W393_METAR</name>
<dbReference type="GeneID" id="69053401"/>
<proteinExistence type="predicted"/>
<evidence type="ECO:0000313" key="2">
    <source>
        <dbReference type="EMBL" id="CAJ37150.1"/>
    </source>
</evidence>
<dbReference type="KEGG" id="rci:RCIX1990"/>
<dbReference type="PROSITE" id="PS00198">
    <property type="entry name" value="4FE4S_FER_1"/>
    <property type="match status" value="1"/>
</dbReference>
<sequence>MAGKDRIFRVKRYGTAGKLMYSLAAVGLRLSRVPVIGKFFDIVASRHRLKVVTVPVEAKFSRNPAVLHIDAAKALVEASSYIVRTDCMCRESQQCTEYPIDIGCLFLGEGARKMGRHNKVRPVTREEALAHLERAREAGLITNVIWSSLELAAMGADPAHTVELCSCCPCCCLAFKTRNASVAFLDGIAGFGVSRITSVDDCTRCTNCVGVCPFKAIRLDDIVEGPVIDERRCKGCGRCEVVCRPGVIKIVPFEPAKSATPLPGTMYLEEFLQKVR</sequence>
<dbReference type="Pfam" id="PF13187">
    <property type="entry name" value="Fer4_9"/>
    <property type="match status" value="1"/>
</dbReference>
<protein>
    <submittedName>
        <fullName evidence="2">2(4Fe-4S) ferredoxin-domain protein</fullName>
    </submittedName>
</protein>
<dbReference type="STRING" id="351160.RCIX1990"/>
<evidence type="ECO:0000259" key="1">
    <source>
        <dbReference type="PROSITE" id="PS51379"/>
    </source>
</evidence>
<dbReference type="InterPro" id="IPR017900">
    <property type="entry name" value="4Fe4S_Fe_S_CS"/>
</dbReference>
<dbReference type="Gene3D" id="3.30.70.20">
    <property type="match status" value="1"/>
</dbReference>
<keyword evidence="3" id="KW-1185">Reference proteome</keyword>
<dbReference type="GO" id="GO:0016491">
    <property type="term" value="F:oxidoreductase activity"/>
    <property type="evidence" value="ECO:0007669"/>
    <property type="project" value="UniProtKB-ARBA"/>
</dbReference>
<gene>
    <name evidence="2" type="ORF">RCIX1990</name>
</gene>
<feature type="domain" description="4Fe-4S ferredoxin-type" evidence="1">
    <location>
        <begin position="224"/>
        <end position="253"/>
    </location>
</feature>
<dbReference type="PROSITE" id="PS51379">
    <property type="entry name" value="4FE4S_FER_2"/>
    <property type="match status" value="2"/>
</dbReference>
<feature type="domain" description="4Fe-4S ferredoxin-type" evidence="1">
    <location>
        <begin position="192"/>
        <end position="222"/>
    </location>
</feature>